<dbReference type="SMR" id="A0A3Q9EJW1"/>
<dbReference type="Gene3D" id="1.10.238.20">
    <property type="entry name" value="Pheromone/general odorant binding protein domain"/>
    <property type="match status" value="1"/>
</dbReference>
<evidence type="ECO:0000256" key="5">
    <source>
        <dbReference type="SAM" id="SignalP"/>
    </source>
</evidence>
<organism evidence="6">
    <name type="scientific">Aphidius gifuensis</name>
    <name type="common">Parasitoid wasp</name>
    <dbReference type="NCBI Taxonomy" id="684658"/>
    <lineage>
        <taxon>Eukaryota</taxon>
        <taxon>Metazoa</taxon>
        <taxon>Ecdysozoa</taxon>
        <taxon>Arthropoda</taxon>
        <taxon>Hexapoda</taxon>
        <taxon>Insecta</taxon>
        <taxon>Pterygota</taxon>
        <taxon>Neoptera</taxon>
        <taxon>Endopterygota</taxon>
        <taxon>Hymenoptera</taxon>
        <taxon>Apocrita</taxon>
        <taxon>Ichneumonoidea</taxon>
        <taxon>Braconidae</taxon>
        <taxon>Aphidiinae</taxon>
        <taxon>Aphidius</taxon>
    </lineage>
</organism>
<dbReference type="GO" id="GO:0005615">
    <property type="term" value="C:extracellular space"/>
    <property type="evidence" value="ECO:0007669"/>
    <property type="project" value="TreeGrafter"/>
</dbReference>
<gene>
    <name evidence="7" type="ORF">HCN44_004734</name>
</gene>
<dbReference type="Proteomes" id="UP000639338">
    <property type="component" value="Unassembled WGS sequence"/>
</dbReference>
<dbReference type="FunFam" id="1.10.238.20:FF:000001">
    <property type="entry name" value="General odorant-binding protein lush"/>
    <property type="match status" value="1"/>
</dbReference>
<dbReference type="InterPro" id="IPR006170">
    <property type="entry name" value="PBP/GOBP"/>
</dbReference>
<evidence type="ECO:0000256" key="4">
    <source>
        <dbReference type="ARBA" id="ARBA00022729"/>
    </source>
</evidence>
<evidence type="ECO:0000256" key="3">
    <source>
        <dbReference type="ARBA" id="ARBA00022525"/>
    </source>
</evidence>
<comment type="similarity">
    <text evidence="2">Belongs to the PBP/GOBP family.</text>
</comment>
<sequence length="137" mass="15266">MKHIFFLIIIFTFSLSIEAADNEYFSKFIAATQQCMENNKVDDSILSRVLEGEMVDDKSFDCFVACLLEKLELIGSDGSLNTDAAISKIPADIKIHDQLEKVVRTCSTRKGEDKCSTAHMLFVCLHENDVPALLLGS</sequence>
<dbReference type="EMBL" id="JACMRX010000002">
    <property type="protein sequence ID" value="KAF7995262.1"/>
    <property type="molecule type" value="Genomic_DNA"/>
</dbReference>
<evidence type="ECO:0000313" key="7">
    <source>
        <dbReference type="EMBL" id="KAF7995262.1"/>
    </source>
</evidence>
<dbReference type="EMBL" id="MK049050">
    <property type="protein sequence ID" value="AZQ24991.1"/>
    <property type="molecule type" value="mRNA"/>
</dbReference>
<keyword evidence="8" id="KW-1185">Reference proteome</keyword>
<dbReference type="AlphaFoldDB" id="A0A3Q9EJW1"/>
<feature type="chain" id="PRO_5044396491" evidence="5">
    <location>
        <begin position="20"/>
        <end position="137"/>
    </location>
</feature>
<dbReference type="CDD" id="cd23992">
    <property type="entry name" value="PBP_GOBP"/>
    <property type="match status" value="1"/>
</dbReference>
<protein>
    <submittedName>
        <fullName evidence="6">Odorant-binding protein</fullName>
    </submittedName>
</protein>
<dbReference type="SMART" id="SM00708">
    <property type="entry name" value="PhBP"/>
    <property type="match status" value="1"/>
</dbReference>
<accession>A0A3Q9EJW1</accession>
<dbReference type="PANTHER" id="PTHR11857">
    <property type="entry name" value="ODORANT BINDING PROTEIN-RELATED"/>
    <property type="match status" value="1"/>
</dbReference>
<dbReference type="PANTHER" id="PTHR11857:SF43">
    <property type="entry name" value="GEO07291P1-RELATED"/>
    <property type="match status" value="1"/>
</dbReference>
<evidence type="ECO:0000313" key="8">
    <source>
        <dbReference type="Proteomes" id="UP000639338"/>
    </source>
</evidence>
<dbReference type="Pfam" id="PF01395">
    <property type="entry name" value="PBP_GOBP"/>
    <property type="match status" value="1"/>
</dbReference>
<dbReference type="OrthoDB" id="7665616at2759"/>
<evidence type="ECO:0000256" key="2">
    <source>
        <dbReference type="ARBA" id="ARBA00008098"/>
    </source>
</evidence>
<evidence type="ECO:0000313" key="6">
    <source>
        <dbReference type="EMBL" id="AZQ24991.1"/>
    </source>
</evidence>
<dbReference type="GO" id="GO:0007608">
    <property type="term" value="P:sensory perception of smell"/>
    <property type="evidence" value="ECO:0007669"/>
    <property type="project" value="TreeGrafter"/>
</dbReference>
<dbReference type="GO" id="GO:0005549">
    <property type="term" value="F:odorant binding"/>
    <property type="evidence" value="ECO:0007669"/>
    <property type="project" value="InterPro"/>
</dbReference>
<reference evidence="6" key="1">
    <citation type="journal article" date="2018" name="Front. Physiol.">
        <title>Differential Expression Analysis of Olfactory Genes Based on a Combination of Sequencing Platforms and Behavioral Investigations in Aphidius gifuensis.</title>
        <authorList>
            <person name="Fan J."/>
            <person name="Zhang Q."/>
            <person name="Xu Q."/>
            <person name="Xue W."/>
            <person name="Han Z."/>
            <person name="Sun J."/>
            <person name="Chen J."/>
        </authorList>
    </citation>
    <scope>NUCLEOTIDE SEQUENCE</scope>
</reference>
<keyword evidence="4 5" id="KW-0732">Signal</keyword>
<feature type="signal peptide" evidence="5">
    <location>
        <begin position="1"/>
        <end position="19"/>
    </location>
</feature>
<keyword evidence="3" id="KW-0964">Secreted</keyword>
<dbReference type="InterPro" id="IPR036728">
    <property type="entry name" value="PBP_GOBP_sf"/>
</dbReference>
<evidence type="ECO:0000256" key="1">
    <source>
        <dbReference type="ARBA" id="ARBA00004613"/>
    </source>
</evidence>
<name>A0A3Q9EJW1_APHGI</name>
<reference evidence="7 8" key="2">
    <citation type="submission" date="2020-08" db="EMBL/GenBank/DDBJ databases">
        <title>Aphidius gifuensis genome sequencing and assembly.</title>
        <authorList>
            <person name="Du Z."/>
        </authorList>
    </citation>
    <scope>NUCLEOTIDE SEQUENCE [LARGE SCALE GENOMIC DNA]</scope>
    <source>
        <strain evidence="7">YNYX2018</strain>
        <tissue evidence="7">Adults</tissue>
    </source>
</reference>
<comment type="subcellular location">
    <subcellularLocation>
        <location evidence="1">Secreted</location>
    </subcellularLocation>
</comment>
<proteinExistence type="evidence at transcript level"/>
<dbReference type="SUPFAM" id="SSF47565">
    <property type="entry name" value="Insect pheromone/odorant-binding proteins"/>
    <property type="match status" value="1"/>
</dbReference>